<dbReference type="RefSeq" id="WP_169678071.1">
    <property type="nucleotide sequence ID" value="NZ_JABBNU010000002.1"/>
</dbReference>
<evidence type="ECO:0000313" key="3">
    <source>
        <dbReference type="Proteomes" id="UP000559010"/>
    </source>
</evidence>
<evidence type="ECO:0000259" key="1">
    <source>
        <dbReference type="Pfam" id="PF05299"/>
    </source>
</evidence>
<protein>
    <recommendedName>
        <fullName evidence="1">Peptidase M61 catalytic domain-containing protein</fullName>
    </recommendedName>
</protein>
<dbReference type="AlphaFoldDB" id="A0A848IWA8"/>
<comment type="caution">
    <text evidence="2">The sequence shown here is derived from an EMBL/GenBank/DDBJ whole genome shotgun (WGS) entry which is preliminary data.</text>
</comment>
<dbReference type="InterPro" id="IPR027268">
    <property type="entry name" value="Peptidase_M4/M1_CTD_sf"/>
</dbReference>
<organism evidence="2 3">
    <name type="scientific">Marinigracilibium pacificum</name>
    <dbReference type="NCBI Taxonomy" id="2729599"/>
    <lineage>
        <taxon>Bacteria</taxon>
        <taxon>Pseudomonadati</taxon>
        <taxon>Bacteroidota</taxon>
        <taxon>Cytophagia</taxon>
        <taxon>Cytophagales</taxon>
        <taxon>Flammeovirgaceae</taxon>
        <taxon>Marinigracilibium</taxon>
    </lineage>
</organism>
<evidence type="ECO:0000313" key="2">
    <source>
        <dbReference type="EMBL" id="NMM47448.1"/>
    </source>
</evidence>
<dbReference type="Pfam" id="PF05299">
    <property type="entry name" value="Peptidase_M61"/>
    <property type="match status" value="1"/>
</dbReference>
<gene>
    <name evidence="2" type="ORF">HH304_03490</name>
</gene>
<sequence>MNKTYFTCLILIIAGLSLNARETVYTVSFADYKEKRVYVEAELFLQDSILRMSGNGPVPERWDDYIDNLTARLESGDQVKVVKRGDRWILHTTPGQKVKINYEVSVTHDDILWPGGIDGVAFVKEWGYFLTGRSLFVFNLNDGDKYRVIVKNEGENNVYVPWTPSLDGFLINNHSDLTESLILYGNYKFQELKRNNLSIRFVLGGSEIQANSDKYGEIAEQVMDYYFDLMGGGPTPGGSNSANIMVVINSSKQTDGEVIGSHISMLVNPESDAQEQMVAWFMFAHEFFHLWNGKTLQVNSTRDDWFKEGVTNYYTLKSLFQVEFINMQALAGIFNGLFYQRYQNDSGLGELSMRDAAEGFSKDNHWGLIYSGGLFAGIGIDMIIREETNNQKSLDDLMRALYAKYKNRDEVYTTDEVIALANEIAGKDLTPFFDKYVNGFTEIPVQDYLKKAGFKVSIEDGNLKMNLRDDINEQERAIQNGFLGELN</sequence>
<name>A0A848IWA8_9BACT</name>
<dbReference type="Gene3D" id="1.10.390.10">
    <property type="entry name" value="Neutral Protease Domain 2"/>
    <property type="match status" value="1"/>
</dbReference>
<dbReference type="Proteomes" id="UP000559010">
    <property type="component" value="Unassembled WGS sequence"/>
</dbReference>
<keyword evidence="3" id="KW-1185">Reference proteome</keyword>
<accession>A0A848IWA8</accession>
<dbReference type="InterPro" id="IPR007963">
    <property type="entry name" value="Peptidase_M61_catalytic"/>
</dbReference>
<reference evidence="2 3" key="1">
    <citation type="submission" date="2020-04" db="EMBL/GenBank/DDBJ databases">
        <title>Flammeovirgaceae bacterium KN852 isolated from deep sea.</title>
        <authorList>
            <person name="Zhang D.-C."/>
        </authorList>
    </citation>
    <scope>NUCLEOTIDE SEQUENCE [LARGE SCALE GENOMIC DNA]</scope>
    <source>
        <strain evidence="2 3">KN852</strain>
    </source>
</reference>
<proteinExistence type="predicted"/>
<feature type="domain" description="Peptidase M61 catalytic" evidence="1">
    <location>
        <begin position="282"/>
        <end position="357"/>
    </location>
</feature>
<dbReference type="SUPFAM" id="SSF55486">
    <property type="entry name" value="Metalloproteases ('zincins'), catalytic domain"/>
    <property type="match status" value="1"/>
</dbReference>
<dbReference type="EMBL" id="JABBNU010000002">
    <property type="protein sequence ID" value="NMM47448.1"/>
    <property type="molecule type" value="Genomic_DNA"/>
</dbReference>